<comment type="similarity">
    <text evidence="1">Belongs to the peptidase A1 family.</text>
</comment>
<dbReference type="PANTHER" id="PTHR47966:SF51">
    <property type="entry name" value="BETA-SITE APP-CLEAVING ENZYME, ISOFORM A-RELATED"/>
    <property type="match status" value="1"/>
</dbReference>
<gene>
    <name evidence="4" type="ORF">A1O9_06215</name>
</gene>
<dbReference type="STRING" id="1182545.A0A072PE00"/>
<dbReference type="Proteomes" id="UP000027920">
    <property type="component" value="Unassembled WGS sequence"/>
</dbReference>
<organism evidence="4 5">
    <name type="scientific">Exophiala aquamarina CBS 119918</name>
    <dbReference type="NCBI Taxonomy" id="1182545"/>
    <lineage>
        <taxon>Eukaryota</taxon>
        <taxon>Fungi</taxon>
        <taxon>Dikarya</taxon>
        <taxon>Ascomycota</taxon>
        <taxon>Pezizomycotina</taxon>
        <taxon>Eurotiomycetes</taxon>
        <taxon>Chaetothyriomycetidae</taxon>
        <taxon>Chaetothyriales</taxon>
        <taxon>Herpotrichiellaceae</taxon>
        <taxon>Exophiala</taxon>
    </lineage>
</organism>
<evidence type="ECO:0000256" key="2">
    <source>
        <dbReference type="SAM" id="SignalP"/>
    </source>
</evidence>
<dbReference type="InterPro" id="IPR033121">
    <property type="entry name" value="PEPTIDASE_A1"/>
</dbReference>
<evidence type="ECO:0000313" key="4">
    <source>
        <dbReference type="EMBL" id="KEF58289.1"/>
    </source>
</evidence>
<evidence type="ECO:0000313" key="5">
    <source>
        <dbReference type="Proteomes" id="UP000027920"/>
    </source>
</evidence>
<name>A0A072PE00_9EURO</name>
<dbReference type="OrthoDB" id="15189at2759"/>
<protein>
    <recommendedName>
        <fullName evidence="3">Peptidase A1 domain-containing protein</fullName>
    </recommendedName>
</protein>
<dbReference type="SUPFAM" id="SSF50630">
    <property type="entry name" value="Acid proteases"/>
    <property type="match status" value="1"/>
</dbReference>
<dbReference type="GO" id="GO:0006508">
    <property type="term" value="P:proteolysis"/>
    <property type="evidence" value="ECO:0007669"/>
    <property type="project" value="InterPro"/>
</dbReference>
<dbReference type="GeneID" id="25281132"/>
<keyword evidence="2" id="KW-0732">Signal</keyword>
<accession>A0A072PE00</accession>
<feature type="domain" description="Peptidase A1" evidence="3">
    <location>
        <begin position="102"/>
        <end position="486"/>
    </location>
</feature>
<dbReference type="PANTHER" id="PTHR47966">
    <property type="entry name" value="BETA-SITE APP-CLEAVING ENZYME, ISOFORM A-RELATED"/>
    <property type="match status" value="1"/>
</dbReference>
<evidence type="ECO:0000259" key="3">
    <source>
        <dbReference type="PROSITE" id="PS51767"/>
    </source>
</evidence>
<sequence length="488" mass="53302">MATFLVMLLLNCLTSHLVATQPEDVTGTIIHLPLFRRGNRFSRREPANMTHLAEVLQAVEAKYAPSYREVEGNRLVRRWRMKDNDDENDPHLIDVAGHLDRWYTRFTVGEPPQSLEVELDMLSPDFYTVVTTSGKGTLYDASASSTHGPNDDSVHAICRLPSDEFHFHLPFTSSSSSSSGSTIGLRPIRLDFAVCRPSKSSRQTLAHAGTFLGLSPSSSSSRSTLSRLSAPSLLDQLHSKGAIAQKVWSVTLLDTETGILSLGGTIVQEVEETKARVELELKHFGDPVATPDWIAEQVEGRLKLAMPRGDAWDAHFKWTNVRGAAGWWTALMAGVWLNGAKVLKNQPILLDINIPFILAPPVAAQTFYDSIGGTKRLPSPYDAFFAFPCLNHVHIAFEIGGWNFPVMNGDGTAPDALYGPSGGMFSLGKVAQGTGYCVGSVVESRGLAHGEEWGGSGLKDVWVLGEPVFRGLGLVFDEELGRVGVRTY</sequence>
<dbReference type="PROSITE" id="PS51767">
    <property type="entry name" value="PEPTIDASE_A1"/>
    <property type="match status" value="1"/>
</dbReference>
<dbReference type="Gene3D" id="2.40.70.10">
    <property type="entry name" value="Acid Proteases"/>
    <property type="match status" value="2"/>
</dbReference>
<reference evidence="4 5" key="1">
    <citation type="submission" date="2013-03" db="EMBL/GenBank/DDBJ databases">
        <title>The Genome Sequence of Exophiala aquamarina CBS 119918.</title>
        <authorList>
            <consortium name="The Broad Institute Genomics Platform"/>
            <person name="Cuomo C."/>
            <person name="de Hoog S."/>
            <person name="Gorbushina A."/>
            <person name="Walker B."/>
            <person name="Young S.K."/>
            <person name="Zeng Q."/>
            <person name="Gargeya S."/>
            <person name="Fitzgerald M."/>
            <person name="Haas B."/>
            <person name="Abouelleil A."/>
            <person name="Allen A.W."/>
            <person name="Alvarado L."/>
            <person name="Arachchi H.M."/>
            <person name="Berlin A.M."/>
            <person name="Chapman S.B."/>
            <person name="Gainer-Dewar J."/>
            <person name="Goldberg J."/>
            <person name="Griggs A."/>
            <person name="Gujja S."/>
            <person name="Hansen M."/>
            <person name="Howarth C."/>
            <person name="Imamovic A."/>
            <person name="Ireland A."/>
            <person name="Larimer J."/>
            <person name="McCowan C."/>
            <person name="Murphy C."/>
            <person name="Pearson M."/>
            <person name="Poon T.W."/>
            <person name="Priest M."/>
            <person name="Roberts A."/>
            <person name="Saif S."/>
            <person name="Shea T."/>
            <person name="Sisk P."/>
            <person name="Sykes S."/>
            <person name="Wortman J."/>
            <person name="Nusbaum C."/>
            <person name="Birren B."/>
        </authorList>
    </citation>
    <scope>NUCLEOTIDE SEQUENCE [LARGE SCALE GENOMIC DNA]</scope>
    <source>
        <strain evidence="4 5">CBS 119918</strain>
    </source>
</reference>
<feature type="chain" id="PRO_5001683389" description="Peptidase A1 domain-containing protein" evidence="2">
    <location>
        <begin position="20"/>
        <end position="488"/>
    </location>
</feature>
<feature type="signal peptide" evidence="2">
    <location>
        <begin position="1"/>
        <end position="19"/>
    </location>
</feature>
<dbReference type="Pfam" id="PF00026">
    <property type="entry name" value="Asp"/>
    <property type="match status" value="1"/>
</dbReference>
<dbReference type="RefSeq" id="XP_013260879.1">
    <property type="nucleotide sequence ID" value="XM_013405425.1"/>
</dbReference>
<dbReference type="GO" id="GO:0004190">
    <property type="term" value="F:aspartic-type endopeptidase activity"/>
    <property type="evidence" value="ECO:0007669"/>
    <property type="project" value="InterPro"/>
</dbReference>
<dbReference type="EMBL" id="AMGV01000004">
    <property type="protein sequence ID" value="KEF58289.1"/>
    <property type="molecule type" value="Genomic_DNA"/>
</dbReference>
<dbReference type="VEuPathDB" id="FungiDB:A1O9_06215"/>
<dbReference type="InterPro" id="IPR001461">
    <property type="entry name" value="Aspartic_peptidase_A1"/>
</dbReference>
<dbReference type="InterPro" id="IPR021109">
    <property type="entry name" value="Peptidase_aspartic_dom_sf"/>
</dbReference>
<dbReference type="AlphaFoldDB" id="A0A072PE00"/>
<proteinExistence type="inferred from homology"/>
<dbReference type="HOGENOM" id="CLU_504328_0_0_1"/>
<comment type="caution">
    <text evidence="4">The sequence shown here is derived from an EMBL/GenBank/DDBJ whole genome shotgun (WGS) entry which is preliminary data.</text>
</comment>
<evidence type="ECO:0000256" key="1">
    <source>
        <dbReference type="ARBA" id="ARBA00007447"/>
    </source>
</evidence>
<keyword evidence="5" id="KW-1185">Reference proteome</keyword>